<feature type="domain" description="Kringle" evidence="4">
    <location>
        <begin position="479"/>
        <end position="563"/>
    </location>
</feature>
<protein>
    <recommendedName>
        <fullName evidence="8">Plasminogen</fullName>
    </recommendedName>
</protein>
<evidence type="ECO:0008006" key="8">
    <source>
        <dbReference type="Google" id="ProtNLM"/>
    </source>
</evidence>
<evidence type="ECO:0000313" key="6">
    <source>
        <dbReference type="EMBL" id="CAD7242448.1"/>
    </source>
</evidence>
<evidence type="ECO:0000259" key="5">
    <source>
        <dbReference type="PROSITE" id="PS50948"/>
    </source>
</evidence>
<dbReference type="PANTHER" id="PTHR24261">
    <property type="entry name" value="PLASMINOGEN-RELATED"/>
    <property type="match status" value="1"/>
</dbReference>
<organism evidence="6">
    <name type="scientific">Darwinula stevensoni</name>
    <dbReference type="NCBI Taxonomy" id="69355"/>
    <lineage>
        <taxon>Eukaryota</taxon>
        <taxon>Metazoa</taxon>
        <taxon>Ecdysozoa</taxon>
        <taxon>Arthropoda</taxon>
        <taxon>Crustacea</taxon>
        <taxon>Oligostraca</taxon>
        <taxon>Ostracoda</taxon>
        <taxon>Podocopa</taxon>
        <taxon>Podocopida</taxon>
        <taxon>Darwinulocopina</taxon>
        <taxon>Darwinuloidea</taxon>
        <taxon>Darwinulidae</taxon>
        <taxon>Darwinula</taxon>
    </lineage>
</organism>
<feature type="domain" description="Apple" evidence="5">
    <location>
        <begin position="622"/>
        <end position="709"/>
    </location>
</feature>
<feature type="domain" description="Kringle" evidence="4">
    <location>
        <begin position="875"/>
        <end position="954"/>
    </location>
</feature>
<feature type="domain" description="Kringle" evidence="4">
    <location>
        <begin position="781"/>
        <end position="862"/>
    </location>
</feature>
<dbReference type="Gene3D" id="2.40.20.10">
    <property type="entry name" value="Plasminogen Kringle 4"/>
    <property type="match status" value="7"/>
</dbReference>
<dbReference type="SMART" id="SM00130">
    <property type="entry name" value="KR"/>
    <property type="match status" value="7"/>
</dbReference>
<evidence type="ECO:0000256" key="1">
    <source>
        <dbReference type="ARBA" id="ARBA00022572"/>
    </source>
</evidence>
<dbReference type="PRINTS" id="PR00018">
    <property type="entry name" value="KRINGLE"/>
</dbReference>
<comment type="caution">
    <text evidence="3">Lacks conserved residue(s) required for the propagation of feature annotation.</text>
</comment>
<dbReference type="CDD" id="cd00108">
    <property type="entry name" value="KR"/>
    <property type="match status" value="1"/>
</dbReference>
<evidence type="ECO:0000256" key="3">
    <source>
        <dbReference type="PROSITE-ProRule" id="PRU00121"/>
    </source>
</evidence>
<evidence type="ECO:0000313" key="7">
    <source>
        <dbReference type="Proteomes" id="UP000677054"/>
    </source>
</evidence>
<proteinExistence type="predicted"/>
<reference evidence="6" key="1">
    <citation type="submission" date="2020-11" db="EMBL/GenBank/DDBJ databases">
        <authorList>
            <person name="Tran Van P."/>
        </authorList>
    </citation>
    <scope>NUCLEOTIDE SEQUENCE</scope>
</reference>
<sequence length="980" mass="111577">MYALCLTDYPRIENAEESVDGWRYPAPPGGKVIFTCRHPRGFSNGFKEHKAKCSSVTADAWCTTFTQSEKYLCPHPLSCVTEHPKIENVSWTYDRWDGKYPAPPGATIIYTCHQNSRFTDGSLKHNATCSFLPDDAWDTSFHGNNVRCRDEIVYPECQLTEMGKEYVGTVNVTKSGSVCLRWDSPTVESSFRKVGEGFDPNMFYDEHFLYQDSSLHKNFCRNPTLNTGPWCFIERGGLTWETCSIPFCDDRRAPECKVTQMGAEYIGARNRTLSGSPCLSWLSMNSVKEGALFAKWKQTFPDSITTDHNYCRNPDGKMGGPWCTVSDAESSEESWGYCDVRVCEMEKKETTCEMEGSCQPKPMECKLTNVGDEYIGVMNVVANVEIGPKKCQSWLSQATDEDVTMPSLETFPDPAIDSGHNYCRNPNRDPNGPWCYTEYATGSGRQYCEVPFCFEAYERSAVDGNPAKEYPECLQTEIGKEYVGTVRKTRTGKSCLKWSSMNSSFEFFRDLLDFDRKIAYDGHFRFGKAALHQDFCRNPTLKERPWCFVNISGEWDYCDIPYCPTYSNKTECRWTQEGEEYAGTRNVTFSGSICLSWSASKLYKRYWPRFPEDVKKINHNFCRNPNGTTTSGGLLKYYAVHPGQRYGNASRVVSTRHMGQCNVLCTSQIPIPCNAYNYRSSDGSCELIMNDKSSLVPSQGYQAYVQKFCLTEYPRVDNAMPTYKGWDGKYPASSGAYVILTCDQGFTDGKTEHRATCSDLPDSWCTSFLLGEYPECRKTEKGKEYIGTMKKTETGKDCLRWDSKPYGKPKDFSIAMLYEEHFLNEDVESAENYCRNPALREKPWCFVSDPNITWEFCDIPKCMNLVPLECKLSQKGAEYMGIKSRTLLGMPCMPWLELPLSLQYRRWCLRLPAFSDEVNEEHNYCRNPGGRPAGPWCYFGDGVDDWGYCDVPFCPQLEKKAAACDRYAGHLIGGNLNRLL</sequence>
<dbReference type="PROSITE" id="PS50948">
    <property type="entry name" value="PAN"/>
    <property type="match status" value="1"/>
</dbReference>
<dbReference type="EMBL" id="LR899787">
    <property type="protein sequence ID" value="CAD7242448.1"/>
    <property type="molecule type" value="Genomic_DNA"/>
</dbReference>
<dbReference type="Proteomes" id="UP000677054">
    <property type="component" value="Unassembled WGS sequence"/>
</dbReference>
<name>A0A7R8ZZU0_9CRUS</name>
<evidence type="ECO:0000259" key="4">
    <source>
        <dbReference type="PROSITE" id="PS50070"/>
    </source>
</evidence>
<dbReference type="InterPro" id="IPR000001">
    <property type="entry name" value="Kringle"/>
</dbReference>
<dbReference type="InterPro" id="IPR003609">
    <property type="entry name" value="Pan_app"/>
</dbReference>
<gene>
    <name evidence="6" type="ORF">DSTB1V02_LOCUS2414</name>
</gene>
<feature type="domain" description="Kringle" evidence="4">
    <location>
        <begin position="262"/>
        <end position="343"/>
    </location>
</feature>
<dbReference type="AlphaFoldDB" id="A0A7R8ZZU0"/>
<evidence type="ECO:0000256" key="2">
    <source>
        <dbReference type="ARBA" id="ARBA00023157"/>
    </source>
</evidence>
<dbReference type="InterPro" id="IPR018056">
    <property type="entry name" value="Kringle_CS"/>
</dbReference>
<dbReference type="PANTHER" id="PTHR24261:SF7">
    <property type="entry name" value="KRINGLE DOMAIN-CONTAINING PROTEIN"/>
    <property type="match status" value="1"/>
</dbReference>
<keyword evidence="1 3" id="KW-0420">Kringle</keyword>
<keyword evidence="7" id="KW-1185">Reference proteome</keyword>
<dbReference type="InterPro" id="IPR013806">
    <property type="entry name" value="Kringle-like"/>
</dbReference>
<dbReference type="Pfam" id="PF00051">
    <property type="entry name" value="Kringle"/>
    <property type="match status" value="7"/>
</dbReference>
<dbReference type="OrthoDB" id="5917794at2759"/>
<dbReference type="PROSITE" id="PS50070">
    <property type="entry name" value="KRINGLE_2"/>
    <property type="match status" value="7"/>
</dbReference>
<feature type="domain" description="Kringle" evidence="4">
    <location>
        <begin position="390"/>
        <end position="453"/>
    </location>
</feature>
<dbReference type="InterPro" id="IPR050759">
    <property type="entry name" value="Serine_protease_kringle"/>
</dbReference>
<feature type="domain" description="Kringle" evidence="4">
    <location>
        <begin position="163"/>
        <end position="248"/>
    </location>
</feature>
<accession>A0A7R8ZZU0</accession>
<dbReference type="SUPFAM" id="SSF57440">
    <property type="entry name" value="Kringle-like"/>
    <property type="match status" value="7"/>
</dbReference>
<feature type="disulfide bond" evidence="3">
    <location>
        <begin position="220"/>
        <end position="243"/>
    </location>
</feature>
<dbReference type="InterPro" id="IPR038178">
    <property type="entry name" value="Kringle_sf"/>
</dbReference>
<keyword evidence="2 3" id="KW-1015">Disulfide bond</keyword>
<dbReference type="EMBL" id="CAJPEV010000270">
    <property type="protein sequence ID" value="CAG0883224.1"/>
    <property type="molecule type" value="Genomic_DNA"/>
</dbReference>
<feature type="disulfide bond" evidence="3">
    <location>
        <begin position="834"/>
        <end position="857"/>
    </location>
</feature>
<dbReference type="PROSITE" id="PS00021">
    <property type="entry name" value="KRINGLE_1"/>
    <property type="match status" value="5"/>
</dbReference>
<feature type="domain" description="Kringle" evidence="4">
    <location>
        <begin position="577"/>
        <end position="661"/>
    </location>
</feature>
<dbReference type="Gene3D" id="3.50.4.10">
    <property type="entry name" value="Hepatocyte Growth Factor"/>
    <property type="match status" value="1"/>
</dbReference>